<sequence>MLTEAPKTKKWLCNSFQTAWTTLGVCFALFLLLPGPLSDDVQHSFTTGCFPGDLPHRRPLPLIAFDPVCHADCNCHSLKAFKTIKSSSALGVWQYISALIRTLSSKS</sequence>
<comment type="caution">
    <text evidence="1">The sequence shown here is derived from an EMBL/GenBank/DDBJ whole genome shotgun (WGS) entry which is preliminary data.</text>
</comment>
<reference evidence="1 2" key="1">
    <citation type="submission" date="2021-07" db="EMBL/GenBank/DDBJ databases">
        <authorList>
            <person name="Palmer J.M."/>
        </authorList>
    </citation>
    <scope>NUCLEOTIDE SEQUENCE [LARGE SCALE GENOMIC DNA]</scope>
    <source>
        <strain evidence="1 2">AT_MEX2019</strain>
        <tissue evidence="1">Muscle</tissue>
    </source>
</reference>
<evidence type="ECO:0000313" key="1">
    <source>
        <dbReference type="EMBL" id="MED6246505.1"/>
    </source>
</evidence>
<name>A0ABU7BA69_9TELE</name>
<dbReference type="Proteomes" id="UP001345963">
    <property type="component" value="Unassembled WGS sequence"/>
</dbReference>
<keyword evidence="2" id="KW-1185">Reference proteome</keyword>
<organism evidence="1 2">
    <name type="scientific">Ataeniobius toweri</name>
    <dbReference type="NCBI Taxonomy" id="208326"/>
    <lineage>
        <taxon>Eukaryota</taxon>
        <taxon>Metazoa</taxon>
        <taxon>Chordata</taxon>
        <taxon>Craniata</taxon>
        <taxon>Vertebrata</taxon>
        <taxon>Euteleostomi</taxon>
        <taxon>Actinopterygii</taxon>
        <taxon>Neopterygii</taxon>
        <taxon>Teleostei</taxon>
        <taxon>Neoteleostei</taxon>
        <taxon>Acanthomorphata</taxon>
        <taxon>Ovalentaria</taxon>
        <taxon>Atherinomorphae</taxon>
        <taxon>Cyprinodontiformes</taxon>
        <taxon>Goodeidae</taxon>
        <taxon>Ataeniobius</taxon>
    </lineage>
</organism>
<evidence type="ECO:0000313" key="2">
    <source>
        <dbReference type="Proteomes" id="UP001345963"/>
    </source>
</evidence>
<accession>A0ABU7BA69</accession>
<dbReference type="EMBL" id="JAHUTI010043290">
    <property type="protein sequence ID" value="MED6246505.1"/>
    <property type="molecule type" value="Genomic_DNA"/>
</dbReference>
<gene>
    <name evidence="1" type="ORF">ATANTOWER_018953</name>
</gene>
<protein>
    <submittedName>
        <fullName evidence="1">Uncharacterized protein</fullName>
    </submittedName>
</protein>
<proteinExistence type="predicted"/>